<dbReference type="InterPro" id="IPR015943">
    <property type="entry name" value="WD40/YVTN_repeat-like_dom_sf"/>
</dbReference>
<evidence type="ECO:0000256" key="1">
    <source>
        <dbReference type="SAM" id="SignalP"/>
    </source>
</evidence>
<evidence type="ECO:0000313" key="3">
    <source>
        <dbReference type="EMBL" id="MBH8556633.1"/>
    </source>
</evidence>
<evidence type="ECO:0000313" key="4">
    <source>
        <dbReference type="Proteomes" id="UP000625631"/>
    </source>
</evidence>
<organism evidence="3 4">
    <name type="scientific">Hymenobacter negativus</name>
    <dbReference type="NCBI Taxonomy" id="2795026"/>
    <lineage>
        <taxon>Bacteria</taxon>
        <taxon>Pseudomonadati</taxon>
        <taxon>Bacteroidota</taxon>
        <taxon>Cytophagia</taxon>
        <taxon>Cytophagales</taxon>
        <taxon>Hymenobacteraceae</taxon>
        <taxon>Hymenobacter</taxon>
    </lineage>
</organism>
<evidence type="ECO:0000259" key="2">
    <source>
        <dbReference type="Pfam" id="PF18962"/>
    </source>
</evidence>
<keyword evidence="1" id="KW-0732">Signal</keyword>
<dbReference type="Gene3D" id="2.130.10.10">
    <property type="entry name" value="YVTN repeat-like/Quinoprotein amine dehydrogenase"/>
    <property type="match status" value="2"/>
</dbReference>
<dbReference type="EMBL" id="JAEDAE010000001">
    <property type="protein sequence ID" value="MBH8556633.1"/>
    <property type="molecule type" value="Genomic_DNA"/>
</dbReference>
<keyword evidence="4" id="KW-1185">Reference proteome</keyword>
<feature type="domain" description="Secretion system C-terminal sorting" evidence="2">
    <location>
        <begin position="375"/>
        <end position="447"/>
    </location>
</feature>
<dbReference type="InterPro" id="IPR026444">
    <property type="entry name" value="Secre_tail"/>
</dbReference>
<feature type="signal peptide" evidence="1">
    <location>
        <begin position="1"/>
        <end position="20"/>
    </location>
</feature>
<dbReference type="NCBIfam" id="TIGR04183">
    <property type="entry name" value="Por_Secre_tail"/>
    <property type="match status" value="1"/>
</dbReference>
<dbReference type="Pfam" id="PF18962">
    <property type="entry name" value="Por_Secre_tail"/>
    <property type="match status" value="1"/>
</dbReference>
<reference evidence="3 4" key="1">
    <citation type="submission" date="2020-12" db="EMBL/GenBank/DDBJ databases">
        <title>Hymenobacter sp.</title>
        <authorList>
            <person name="Kim M.K."/>
        </authorList>
    </citation>
    <scope>NUCLEOTIDE SEQUENCE [LARGE SCALE GENOMIC DNA]</scope>
    <source>
        <strain evidence="3 4">BT442</strain>
    </source>
</reference>
<sequence length="448" mass="46643">MNKHFLSCLGFCLLGFSAQAQWVNQPVGFAADIAPFYIDAVDANTAWTVGTSIGSTYSIPQVARTVNAGQNWTVTNLPIQTGADEDFTALSAISASTAWITTALNNNSGGRILRTTDGGLTWTVQNSASVYAAPSSYPDLIHFFSATDGVTVGDPLPGATQMEMYTTTNGGLTWTPVATSPATPRGEYPMNTAPAAVGNHIWFVTIAGRVFHSPDKGLTWTVANVAPSLGGPATLSFRDAQNGLLCTLDDTGGLNHGLYRTTDGGATWSAVTYTGPLHGAGLSMVPGTNQYVSTGIDLGNGDQGSSFSRDNGQTWVALENTFNHIGTEFVSPTVGWSAGIQIKSSGVAGVVNRYSGTALATRTDAGLQASLTVAPNPALDGRFTLQAARTTASPATVRVLDATGRLVQTQAWTSATPLALDLSREPAGIYVLEVQAASGTARQKVVVQ</sequence>
<accession>A0ABS0Q1W0</accession>
<dbReference type="PANTHER" id="PTHR47199:SF2">
    <property type="entry name" value="PHOTOSYSTEM II STABILITY_ASSEMBLY FACTOR HCF136, CHLOROPLASTIC"/>
    <property type="match status" value="1"/>
</dbReference>
<feature type="chain" id="PRO_5046662810" evidence="1">
    <location>
        <begin position="21"/>
        <end position="448"/>
    </location>
</feature>
<dbReference type="SUPFAM" id="SSF110296">
    <property type="entry name" value="Oligoxyloglucan reducing end-specific cellobiohydrolase"/>
    <property type="match status" value="1"/>
</dbReference>
<dbReference type="Proteomes" id="UP000625631">
    <property type="component" value="Unassembled WGS sequence"/>
</dbReference>
<dbReference type="PANTHER" id="PTHR47199">
    <property type="entry name" value="PHOTOSYSTEM II STABILITY/ASSEMBLY FACTOR HCF136, CHLOROPLASTIC"/>
    <property type="match status" value="1"/>
</dbReference>
<comment type="caution">
    <text evidence="3">The sequence shown here is derived from an EMBL/GenBank/DDBJ whole genome shotgun (WGS) entry which is preliminary data.</text>
</comment>
<proteinExistence type="predicted"/>
<dbReference type="CDD" id="cd15482">
    <property type="entry name" value="Sialidase_non-viral"/>
    <property type="match status" value="1"/>
</dbReference>
<gene>
    <name evidence="3" type="ORF">I7X13_01140</name>
</gene>
<name>A0ABS0Q1W0_9BACT</name>
<dbReference type="RefSeq" id="WP_198074052.1">
    <property type="nucleotide sequence ID" value="NZ_JAEDAE010000001.1"/>
</dbReference>
<protein>
    <submittedName>
        <fullName evidence="3">T9SS type A sorting domain-containing protein</fullName>
    </submittedName>
</protein>